<evidence type="ECO:0000313" key="4">
    <source>
        <dbReference type="Proteomes" id="UP000278164"/>
    </source>
</evidence>
<dbReference type="EMBL" id="RAYI01000026">
    <property type="protein sequence ID" value="RLT72837.1"/>
    <property type="molecule type" value="Genomic_DNA"/>
</dbReference>
<dbReference type="Proteomes" id="UP000278164">
    <property type="component" value="Unassembled WGS sequence"/>
</dbReference>
<feature type="compositionally biased region" description="Basic and acidic residues" evidence="1">
    <location>
        <begin position="250"/>
        <end position="263"/>
    </location>
</feature>
<dbReference type="Pfam" id="PF08707">
    <property type="entry name" value="PriCT_2"/>
    <property type="match status" value="1"/>
</dbReference>
<feature type="region of interest" description="Disordered" evidence="1">
    <location>
        <begin position="108"/>
        <end position="130"/>
    </location>
</feature>
<dbReference type="OrthoDB" id="1522635at2"/>
<comment type="caution">
    <text evidence="3">The sequence shown here is derived from an EMBL/GenBank/DDBJ whole genome shotgun (WGS) entry which is preliminary data.</text>
</comment>
<evidence type="ECO:0000259" key="2">
    <source>
        <dbReference type="Pfam" id="PF08707"/>
    </source>
</evidence>
<feature type="region of interest" description="Disordered" evidence="1">
    <location>
        <begin position="250"/>
        <end position="271"/>
    </location>
</feature>
<organism evidence="3 4">
    <name type="scientific">Parabacteroides distasonis</name>
    <dbReference type="NCBI Taxonomy" id="823"/>
    <lineage>
        <taxon>Bacteria</taxon>
        <taxon>Pseudomonadati</taxon>
        <taxon>Bacteroidota</taxon>
        <taxon>Bacteroidia</taxon>
        <taxon>Bacteroidales</taxon>
        <taxon>Tannerellaceae</taxon>
        <taxon>Parabacteroides</taxon>
    </lineage>
</organism>
<dbReference type="InterPro" id="IPR025048">
    <property type="entry name" value="DUF3987"/>
</dbReference>
<evidence type="ECO:0000313" key="3">
    <source>
        <dbReference type="EMBL" id="RLT72837.1"/>
    </source>
</evidence>
<feature type="domain" description="Primase C-terminal 2" evidence="2">
    <location>
        <begin position="13"/>
        <end position="86"/>
    </location>
</feature>
<accession>A0A3L7ZPK4</accession>
<dbReference type="AlphaFoldDB" id="A0A3L7ZPK4"/>
<evidence type="ECO:0000256" key="1">
    <source>
        <dbReference type="SAM" id="MobiDB-lite"/>
    </source>
</evidence>
<dbReference type="InterPro" id="IPR014819">
    <property type="entry name" value="PriCT_2"/>
</dbReference>
<proteinExistence type="predicted"/>
<gene>
    <name evidence="3" type="ORF">D7V78_13330</name>
</gene>
<sequence length="627" mass="70490">MNPLADLERLVAAIEHQGANIAPTYQEYMPIAFATANDCGEAGRTFFHRICRLSEKYVYEEADKLYDHALKAGNGRNGLGSVFHWAEIAGVKTDKQLADTFRQYPRENKLASSKEAAKEPVPSFPSNPSNLQGALTPTHAHTYARENLPPAFPNYPWPPFIKQMIDCGNSIAQRDILLLGVFTVLGATLNKRVRVSYGQKYMYPCLQTFIVAPPASGKGALTWVRRLAEPIHEEMMGHYKERMKNYKEEKNRWDSLGKKRSETPEPEQPPLKMFLITGDNSGTGILENLIEADGVGLICETEADTVSTAIGADHGHWSDTLRKCHDHERLAFNRRTNHEYRECDESYLSVLLSGTPAQVKPLIPSAENGLFSRQLFYFMPPIDEWMDQFDSDNEDYGVRFATWGTQWKQVLDMINSSVQTIQLKLSDKQKELFNQRFAQLFSHAGYAYGGSMRSAVARIAINTCRILSIVALLRALGELLSPQQKFFNSQFSVFNSPGLSPAPEIPAENVKDGIIPKLDLRVTDEDFQAVLTLIEPLYRHSSYVLGFLPPIEAQLLQTTPEQALFNALPMTFSRRQAVEEAAKNGIPEKTIDSSLKRMLEKGTLVKIARGEYAFSSRVCVREKGPKE</sequence>
<reference evidence="3 4" key="1">
    <citation type="submission" date="2018-09" db="EMBL/GenBank/DDBJ databases">
        <title>Murine metabolic-syndrome-specific gut microbial biobank.</title>
        <authorList>
            <person name="Liu C."/>
        </authorList>
    </citation>
    <scope>NUCLEOTIDE SEQUENCE [LARGE SCALE GENOMIC DNA]</scope>
    <source>
        <strain evidence="3 4">8-P5</strain>
    </source>
</reference>
<name>A0A3L7ZPK4_PARDI</name>
<dbReference type="Pfam" id="PF13148">
    <property type="entry name" value="DUF3987"/>
    <property type="match status" value="1"/>
</dbReference>
<dbReference type="RefSeq" id="WP_121736617.1">
    <property type="nucleotide sequence ID" value="NZ_QXXG01000025.1"/>
</dbReference>
<protein>
    <submittedName>
        <fullName evidence="3">DUF3987 domain-containing protein</fullName>
    </submittedName>
</protein>
<dbReference type="GO" id="GO:0016817">
    <property type="term" value="F:hydrolase activity, acting on acid anhydrides"/>
    <property type="evidence" value="ECO:0007669"/>
    <property type="project" value="InterPro"/>
</dbReference>